<dbReference type="EMBL" id="JAMZFV010000006">
    <property type="protein sequence ID" value="MCP1109851.1"/>
    <property type="molecule type" value="Genomic_DNA"/>
</dbReference>
<evidence type="ECO:0000313" key="5">
    <source>
        <dbReference type="EMBL" id="MCP1109851.1"/>
    </source>
</evidence>
<proteinExistence type="predicted"/>
<dbReference type="SUPFAM" id="SSF50249">
    <property type="entry name" value="Nucleic acid-binding proteins"/>
    <property type="match status" value="1"/>
</dbReference>
<keyword evidence="2 3" id="KW-0694">RNA-binding</keyword>
<dbReference type="InterPro" id="IPR051270">
    <property type="entry name" value="Tyrosine-tRNA_ligase_regulator"/>
</dbReference>
<dbReference type="PANTHER" id="PTHR11586">
    <property type="entry name" value="TRNA-AMINOACYLATION COFACTOR ARC1 FAMILY MEMBER"/>
    <property type="match status" value="1"/>
</dbReference>
<dbReference type="RefSeq" id="WP_262068732.1">
    <property type="nucleotide sequence ID" value="NZ_JAMXOC010000006.1"/>
</dbReference>
<feature type="domain" description="TRNA-binding" evidence="4">
    <location>
        <begin position="6"/>
        <end position="109"/>
    </location>
</feature>
<dbReference type="InterPro" id="IPR012340">
    <property type="entry name" value="NA-bd_OB-fold"/>
</dbReference>
<name>A0ABT1EH45_9FIRM</name>
<dbReference type="Pfam" id="PF01588">
    <property type="entry name" value="tRNA_bind"/>
    <property type="match status" value="1"/>
</dbReference>
<keyword evidence="6" id="KW-1185">Reference proteome</keyword>
<dbReference type="NCBIfam" id="NF007494">
    <property type="entry name" value="PRK10089.1-3"/>
    <property type="match status" value="1"/>
</dbReference>
<evidence type="ECO:0000313" key="6">
    <source>
        <dbReference type="Proteomes" id="UP001523565"/>
    </source>
</evidence>
<dbReference type="CDD" id="cd02798">
    <property type="entry name" value="tRNA_bind_CsaA"/>
    <property type="match status" value="1"/>
</dbReference>
<evidence type="ECO:0000259" key="4">
    <source>
        <dbReference type="PROSITE" id="PS50886"/>
    </source>
</evidence>
<accession>A0ABT1EH45</accession>
<dbReference type="Gene3D" id="2.40.50.140">
    <property type="entry name" value="Nucleic acid-binding proteins"/>
    <property type="match status" value="1"/>
</dbReference>
<dbReference type="PROSITE" id="PS50886">
    <property type="entry name" value="TRBD"/>
    <property type="match status" value="1"/>
</dbReference>
<dbReference type="PANTHER" id="PTHR11586:SF37">
    <property type="entry name" value="TRNA-BINDING DOMAIN-CONTAINING PROTEIN"/>
    <property type="match status" value="1"/>
</dbReference>
<dbReference type="NCBIfam" id="NF007495">
    <property type="entry name" value="PRK10089.1-4"/>
    <property type="match status" value="1"/>
</dbReference>
<dbReference type="Proteomes" id="UP001523565">
    <property type="component" value="Unassembled WGS sequence"/>
</dbReference>
<gene>
    <name evidence="5" type="ORF">NK118_06240</name>
</gene>
<evidence type="ECO:0000256" key="3">
    <source>
        <dbReference type="PROSITE-ProRule" id="PRU00209"/>
    </source>
</evidence>
<dbReference type="InterPro" id="IPR008231">
    <property type="entry name" value="CsaA"/>
</dbReference>
<reference evidence="5 6" key="1">
    <citation type="journal article" date="2022" name="Genome Biol. Evol.">
        <title>Host diet, physiology and behaviors set the stage for Lachnospiraceae cladogenesis.</title>
        <authorList>
            <person name="Vera-Ponce De Leon A."/>
            <person name="Schneider M."/>
            <person name="Jahnes B.C."/>
            <person name="Sadowski V."/>
            <person name="Camuy-Velez L.A."/>
            <person name="Duan J."/>
            <person name="Sabree Z.L."/>
        </authorList>
    </citation>
    <scope>NUCLEOTIDE SEQUENCE [LARGE SCALE GENOMIC DNA]</scope>
    <source>
        <strain evidence="5 6">PAL227</strain>
    </source>
</reference>
<comment type="caution">
    <text evidence="5">The sequence shown here is derived from an EMBL/GenBank/DDBJ whole genome shotgun (WGS) entry which is preliminary data.</text>
</comment>
<organism evidence="5 6">
    <name type="scientific">Ohessyouella blattaphilus</name>
    <dbReference type="NCBI Taxonomy" id="2949333"/>
    <lineage>
        <taxon>Bacteria</taxon>
        <taxon>Bacillati</taxon>
        <taxon>Bacillota</taxon>
        <taxon>Clostridia</taxon>
        <taxon>Lachnospirales</taxon>
        <taxon>Lachnospiraceae</taxon>
        <taxon>Ohessyouella</taxon>
    </lineage>
</organism>
<protein>
    <submittedName>
        <fullName evidence="5">tRNA-binding protein</fullName>
    </submittedName>
</protein>
<evidence type="ECO:0000256" key="1">
    <source>
        <dbReference type="ARBA" id="ARBA00022555"/>
    </source>
</evidence>
<dbReference type="NCBIfam" id="TIGR02222">
    <property type="entry name" value="chap_CsaA"/>
    <property type="match status" value="1"/>
</dbReference>
<sequence length="109" mass="12085">MITIDDFVKVDMRVGTILEATLNEKARKPAYKLIIDFGEELGVKTSSAQLTELYTEEQLEGRQIIAVVNFPPRRVAGVKSEVLVLGTESEQGTVLLAVSEMVKNGDRIY</sequence>
<keyword evidence="1 3" id="KW-0820">tRNA-binding</keyword>
<dbReference type="InterPro" id="IPR002547">
    <property type="entry name" value="tRNA-bd_dom"/>
</dbReference>
<evidence type="ECO:0000256" key="2">
    <source>
        <dbReference type="ARBA" id="ARBA00022884"/>
    </source>
</evidence>